<sequence length="265" mass="29852">MIKLIATDMDGTLVNNKGNINENIFELIHDFHDKNVKFVAASGRFYSQLNNNFKKVKGDMILIAHNGAVIKYNNNGKTLYTNAMKKEDMETVINYKFDLNGFVFLGGESTAYVIDPSKELLDKFAKSEVPVGLVNSLDDISVPIYKITYYIAEGASDEFVNNLRRSISDNLEVVVSGYNWVDVMNKGVAKGSAVKILQEKFEISSKNTMVFGDYYNDLSMFKVAHYSYAMKNAPEDVKQNANFIADSNDNDGVYKILSEYIKKLI</sequence>
<dbReference type="GO" id="GO:0016791">
    <property type="term" value="F:phosphatase activity"/>
    <property type="evidence" value="ECO:0007669"/>
    <property type="project" value="UniProtKB-ARBA"/>
</dbReference>
<dbReference type="PROSITE" id="PS01228">
    <property type="entry name" value="COF_1"/>
    <property type="match status" value="1"/>
</dbReference>
<dbReference type="OrthoDB" id="9781413at2"/>
<dbReference type="SFLD" id="SFLDS00003">
    <property type="entry name" value="Haloacid_Dehalogenase"/>
    <property type="match status" value="1"/>
</dbReference>
<dbReference type="NCBIfam" id="TIGR00099">
    <property type="entry name" value="Cof-subfamily"/>
    <property type="match status" value="1"/>
</dbReference>
<dbReference type="NCBIfam" id="TIGR01484">
    <property type="entry name" value="HAD-SF-IIB"/>
    <property type="match status" value="1"/>
</dbReference>
<protein>
    <submittedName>
        <fullName evidence="1">HAD family hydrolase</fullName>
    </submittedName>
</protein>
<accession>A0A0A0IBD4</accession>
<dbReference type="SUPFAM" id="SSF56784">
    <property type="entry name" value="HAD-like"/>
    <property type="match status" value="1"/>
</dbReference>
<dbReference type="Pfam" id="PF08282">
    <property type="entry name" value="Hydrolase_3"/>
    <property type="match status" value="1"/>
</dbReference>
<reference evidence="1 2" key="1">
    <citation type="submission" date="2014-01" db="EMBL/GenBank/DDBJ databases">
        <title>Plasmidome dynamics in the species complex Clostridium novyi sensu lato converts strains of independent lineages into distinctly different pathogens.</title>
        <authorList>
            <person name="Skarin H."/>
            <person name="Segerman B."/>
        </authorList>
    </citation>
    <scope>NUCLEOTIDE SEQUENCE [LARGE SCALE GENOMIC DNA]</scope>
    <source>
        <strain evidence="1 2">4552</strain>
    </source>
</reference>
<dbReference type="EMBL" id="JENJ01000006">
    <property type="protein sequence ID" value="KGM97833.1"/>
    <property type="molecule type" value="Genomic_DNA"/>
</dbReference>
<gene>
    <name evidence="1" type="ORF">Z968_02210</name>
</gene>
<dbReference type="GO" id="GO:0005829">
    <property type="term" value="C:cytosol"/>
    <property type="evidence" value="ECO:0007669"/>
    <property type="project" value="TreeGrafter"/>
</dbReference>
<comment type="caution">
    <text evidence="1">The sequence shown here is derived from an EMBL/GenBank/DDBJ whole genome shotgun (WGS) entry which is preliminary data.</text>
</comment>
<dbReference type="InterPro" id="IPR036412">
    <property type="entry name" value="HAD-like_sf"/>
</dbReference>
<name>A0A0A0IBD4_CLONO</name>
<dbReference type="InterPro" id="IPR023214">
    <property type="entry name" value="HAD_sf"/>
</dbReference>
<dbReference type="SFLD" id="SFLDG01144">
    <property type="entry name" value="C2.B.4:_PGP_Like"/>
    <property type="match status" value="1"/>
</dbReference>
<dbReference type="InterPro" id="IPR006379">
    <property type="entry name" value="HAD-SF_hydro_IIB"/>
</dbReference>
<dbReference type="AlphaFoldDB" id="A0A0A0IBD4"/>
<evidence type="ECO:0000313" key="2">
    <source>
        <dbReference type="Proteomes" id="UP000030012"/>
    </source>
</evidence>
<dbReference type="Gene3D" id="3.30.1240.10">
    <property type="match status" value="1"/>
</dbReference>
<dbReference type="Gene3D" id="3.40.50.1000">
    <property type="entry name" value="HAD superfamily/HAD-like"/>
    <property type="match status" value="1"/>
</dbReference>
<dbReference type="GO" id="GO:0000287">
    <property type="term" value="F:magnesium ion binding"/>
    <property type="evidence" value="ECO:0007669"/>
    <property type="project" value="TreeGrafter"/>
</dbReference>
<dbReference type="SFLD" id="SFLDG01140">
    <property type="entry name" value="C2.B:_Phosphomannomutase_and_P"/>
    <property type="match status" value="1"/>
</dbReference>
<organism evidence="1 2">
    <name type="scientific">Clostridium novyi A str. 4552</name>
    <dbReference type="NCBI Taxonomy" id="1444289"/>
    <lineage>
        <taxon>Bacteria</taxon>
        <taxon>Bacillati</taxon>
        <taxon>Bacillota</taxon>
        <taxon>Clostridia</taxon>
        <taxon>Eubacteriales</taxon>
        <taxon>Clostridiaceae</taxon>
        <taxon>Clostridium</taxon>
    </lineage>
</organism>
<evidence type="ECO:0000313" key="1">
    <source>
        <dbReference type="EMBL" id="KGM97833.1"/>
    </source>
</evidence>
<dbReference type="PANTHER" id="PTHR10000:SF8">
    <property type="entry name" value="HAD SUPERFAMILY HYDROLASE-LIKE, TYPE 3"/>
    <property type="match status" value="1"/>
</dbReference>
<dbReference type="InterPro" id="IPR000150">
    <property type="entry name" value="Cof"/>
</dbReference>
<dbReference type="CDD" id="cd07518">
    <property type="entry name" value="HAD_YbiV-Like"/>
    <property type="match status" value="1"/>
</dbReference>
<keyword evidence="1" id="KW-0378">Hydrolase</keyword>
<proteinExistence type="predicted"/>
<dbReference type="PANTHER" id="PTHR10000">
    <property type="entry name" value="PHOSPHOSERINE PHOSPHATASE"/>
    <property type="match status" value="1"/>
</dbReference>
<dbReference type="Proteomes" id="UP000030012">
    <property type="component" value="Unassembled WGS sequence"/>
</dbReference>
<dbReference type="RefSeq" id="WP_039252723.1">
    <property type="nucleotide sequence ID" value="NZ_JENJ01000006.1"/>
</dbReference>